<proteinExistence type="predicted"/>
<organism evidence="4 5">
    <name type="scientific">Streptomyces chiangmaiensis</name>
    <dbReference type="NCBI Taxonomy" id="766497"/>
    <lineage>
        <taxon>Bacteria</taxon>
        <taxon>Bacillati</taxon>
        <taxon>Actinomycetota</taxon>
        <taxon>Actinomycetes</taxon>
        <taxon>Kitasatosporales</taxon>
        <taxon>Streptomycetaceae</taxon>
        <taxon>Streptomyces</taxon>
    </lineage>
</organism>
<comment type="caution">
    <text evidence="4">The sequence shown here is derived from an EMBL/GenBank/DDBJ whole genome shotgun (WGS) entry which is preliminary data.</text>
</comment>
<feature type="domain" description="SnoaL-like" evidence="3">
    <location>
        <begin position="88"/>
        <end position="190"/>
    </location>
</feature>
<protein>
    <submittedName>
        <fullName evidence="4">Nuclear transport factor 2 family protein</fullName>
    </submittedName>
</protein>
<keyword evidence="5" id="KW-1185">Reference proteome</keyword>
<name>A0ABU7FLH5_9ACTN</name>
<sequence>MKSLGWKTIIATAAVTSLAGLTLAAAPTQAASPVPGSTHVHTAGHTQAPAALSPRELSALPLTDRHLTRHEIANLAVVLNAYHVAEGNSLDPDAFVDSFAKDGVFNDMVAGAAYRGTALGDVPRYMVGLFPDVHRELKRITVNGDTISIELSIQGTFEGPLQSPAGTVKPNGAKVDVPTADFWYLRNGKVEKFNCFVGYTKMYADMGVNIDWASAVNKH</sequence>
<evidence type="ECO:0000313" key="4">
    <source>
        <dbReference type="EMBL" id="MED7824952.1"/>
    </source>
</evidence>
<evidence type="ECO:0000313" key="5">
    <source>
        <dbReference type="Proteomes" id="UP001333996"/>
    </source>
</evidence>
<feature type="region of interest" description="Disordered" evidence="1">
    <location>
        <begin position="31"/>
        <end position="50"/>
    </location>
</feature>
<evidence type="ECO:0000256" key="2">
    <source>
        <dbReference type="SAM" id="SignalP"/>
    </source>
</evidence>
<dbReference type="InterPro" id="IPR032710">
    <property type="entry name" value="NTF2-like_dom_sf"/>
</dbReference>
<gene>
    <name evidence="4" type="ORF">VXC91_23905</name>
</gene>
<keyword evidence="2" id="KW-0732">Signal</keyword>
<evidence type="ECO:0000259" key="3">
    <source>
        <dbReference type="Pfam" id="PF12680"/>
    </source>
</evidence>
<dbReference type="Proteomes" id="UP001333996">
    <property type="component" value="Unassembled WGS sequence"/>
</dbReference>
<dbReference type="EMBL" id="JAYWVC010000089">
    <property type="protein sequence ID" value="MED7824952.1"/>
    <property type="molecule type" value="Genomic_DNA"/>
</dbReference>
<dbReference type="Gene3D" id="3.10.450.50">
    <property type="match status" value="1"/>
</dbReference>
<dbReference type="Pfam" id="PF12680">
    <property type="entry name" value="SnoaL_2"/>
    <property type="match status" value="1"/>
</dbReference>
<feature type="chain" id="PRO_5046041191" evidence="2">
    <location>
        <begin position="31"/>
        <end position="219"/>
    </location>
</feature>
<feature type="signal peptide" evidence="2">
    <location>
        <begin position="1"/>
        <end position="30"/>
    </location>
</feature>
<accession>A0ABU7FLH5</accession>
<reference evidence="4" key="1">
    <citation type="submission" date="2024-01" db="EMBL/GenBank/DDBJ databases">
        <title>First draft genome sequence data of TA4-1, the type strain of Gram-positive actinobacterium Streptomyces chiangmaiensis.</title>
        <authorList>
            <person name="Yasawong M."/>
            <person name="Nantapong N."/>
        </authorList>
    </citation>
    <scope>NUCLEOTIDE SEQUENCE</scope>
    <source>
        <strain evidence="4">TA4-1</strain>
    </source>
</reference>
<dbReference type="SUPFAM" id="SSF54427">
    <property type="entry name" value="NTF2-like"/>
    <property type="match status" value="1"/>
</dbReference>
<evidence type="ECO:0000256" key="1">
    <source>
        <dbReference type="SAM" id="MobiDB-lite"/>
    </source>
</evidence>
<dbReference type="InterPro" id="IPR037401">
    <property type="entry name" value="SnoaL-like"/>
</dbReference>
<dbReference type="RefSeq" id="WP_329509374.1">
    <property type="nucleotide sequence ID" value="NZ_BAAAYZ010000055.1"/>
</dbReference>